<organism evidence="3 4">
    <name type="scientific">Amycolatopsis japonica</name>
    <dbReference type="NCBI Taxonomy" id="208439"/>
    <lineage>
        <taxon>Bacteria</taxon>
        <taxon>Bacillati</taxon>
        <taxon>Actinomycetota</taxon>
        <taxon>Actinomycetes</taxon>
        <taxon>Pseudonocardiales</taxon>
        <taxon>Pseudonocardiaceae</taxon>
        <taxon>Amycolatopsis</taxon>
        <taxon>Amycolatopsis japonica group</taxon>
    </lineage>
</organism>
<feature type="domain" description="HTH merR-type" evidence="2">
    <location>
        <begin position="4"/>
        <end position="74"/>
    </location>
</feature>
<dbReference type="SMART" id="SM00422">
    <property type="entry name" value="HTH_MERR"/>
    <property type="match status" value="1"/>
</dbReference>
<dbReference type="EMBL" id="CP008953">
    <property type="protein sequence ID" value="AIG75663.1"/>
    <property type="molecule type" value="Genomic_DNA"/>
</dbReference>
<name>A0A075URS3_9PSEU</name>
<dbReference type="RefSeq" id="WP_038511393.1">
    <property type="nucleotide sequence ID" value="NZ_CP008953.1"/>
</dbReference>
<dbReference type="PROSITE" id="PS50937">
    <property type="entry name" value="HTH_MERR_2"/>
    <property type="match status" value="1"/>
</dbReference>
<proteinExistence type="predicted"/>
<dbReference type="SUPFAM" id="SSF46955">
    <property type="entry name" value="Putative DNA-binding domain"/>
    <property type="match status" value="1"/>
</dbReference>
<dbReference type="Gene3D" id="1.10.1660.10">
    <property type="match status" value="1"/>
</dbReference>
<evidence type="ECO:0000256" key="1">
    <source>
        <dbReference type="ARBA" id="ARBA00023125"/>
    </source>
</evidence>
<dbReference type="SUPFAM" id="SSF55136">
    <property type="entry name" value="Probable bacterial effector-binding domain"/>
    <property type="match status" value="1"/>
</dbReference>
<dbReference type="Gene3D" id="3.20.80.10">
    <property type="entry name" value="Regulatory factor, effector binding domain"/>
    <property type="match status" value="1"/>
</dbReference>
<evidence type="ECO:0000259" key="2">
    <source>
        <dbReference type="PROSITE" id="PS50937"/>
    </source>
</evidence>
<dbReference type="InterPro" id="IPR009061">
    <property type="entry name" value="DNA-bd_dom_put_sf"/>
</dbReference>
<dbReference type="GO" id="GO:0003700">
    <property type="term" value="F:DNA-binding transcription factor activity"/>
    <property type="evidence" value="ECO:0007669"/>
    <property type="project" value="InterPro"/>
</dbReference>
<gene>
    <name evidence="3" type="ORF">AJAP_13910</name>
</gene>
<dbReference type="InterPro" id="IPR010499">
    <property type="entry name" value="AraC_E-bd"/>
</dbReference>
<dbReference type="PANTHER" id="PTHR30204:SF97">
    <property type="entry name" value="MERR FAMILY REGULATORY PROTEIN"/>
    <property type="match status" value="1"/>
</dbReference>
<dbReference type="HOGENOM" id="CLU_065103_2_2_11"/>
<reference evidence="3 4" key="1">
    <citation type="journal article" date="2014" name="J. Biotechnol.">
        <title>Complete genome sequence of the actinobacterium Amycolatopsis japonica MG417-CF17(T) (=DSM 44213T) producing (S,S)-N,N'-ethylenediaminedisuccinic acid.</title>
        <authorList>
            <person name="Stegmann E."/>
            <person name="Albersmeier A."/>
            <person name="Spohn M."/>
            <person name="Gert H."/>
            <person name="Weber T."/>
            <person name="Wohlleben W."/>
            <person name="Kalinowski J."/>
            <person name="Ruckert C."/>
        </authorList>
    </citation>
    <scope>NUCLEOTIDE SEQUENCE [LARGE SCALE GENOMIC DNA]</scope>
    <source>
        <strain evidence="4">MG417-CF17 (DSM 44213)</strain>
    </source>
</reference>
<dbReference type="SMART" id="SM00871">
    <property type="entry name" value="AraC_E_bind"/>
    <property type="match status" value="1"/>
</dbReference>
<dbReference type="InterPro" id="IPR047057">
    <property type="entry name" value="MerR_fam"/>
</dbReference>
<dbReference type="InterPro" id="IPR011256">
    <property type="entry name" value="Reg_factor_effector_dom_sf"/>
</dbReference>
<evidence type="ECO:0000313" key="4">
    <source>
        <dbReference type="Proteomes" id="UP000028492"/>
    </source>
</evidence>
<protein>
    <recommendedName>
        <fullName evidence="2">HTH merR-type domain-containing protein</fullName>
    </recommendedName>
</protein>
<dbReference type="Proteomes" id="UP000028492">
    <property type="component" value="Chromosome"/>
</dbReference>
<sequence length="267" mass="29208">MTTLMPIGVFAHATRLSVRALRNYDRIGLLVPAVIDPATGYRRYSLDQFARAGLIRRLRELEVPLAEIAEILDAGDPHEVRAAIKRHHDRVAARAAELAAISDELDSVLAGPTRWLHVYERVRAPQQIARLSIRTPLNGLAELIGPAYTRLFAALDAQGVRPAGPPGTRYLAADPDELTIELFVPVDGPVRDDRDIGAAELPGGLLVATIHEGRYEDVETAYRSLGRWLAERDRVPAGPAEELYLVAPGPSVAPEAYRTEIAWPVAS</sequence>
<dbReference type="CDD" id="cd01107">
    <property type="entry name" value="HTH_BmrR"/>
    <property type="match status" value="1"/>
</dbReference>
<evidence type="ECO:0000313" key="3">
    <source>
        <dbReference type="EMBL" id="AIG75663.1"/>
    </source>
</evidence>
<dbReference type="PROSITE" id="PS00552">
    <property type="entry name" value="HTH_MERR_1"/>
    <property type="match status" value="1"/>
</dbReference>
<dbReference type="eggNOG" id="COG4978">
    <property type="taxonomic scope" value="Bacteria"/>
</dbReference>
<dbReference type="InterPro" id="IPR029442">
    <property type="entry name" value="GyrI-like"/>
</dbReference>
<dbReference type="InterPro" id="IPR000551">
    <property type="entry name" value="MerR-type_HTH_dom"/>
</dbReference>
<keyword evidence="1" id="KW-0238">DNA-binding</keyword>
<keyword evidence="4" id="KW-1185">Reference proteome</keyword>
<dbReference type="KEGG" id="aja:AJAP_13910"/>
<accession>A0A075URS3</accession>
<dbReference type="GO" id="GO:0003677">
    <property type="term" value="F:DNA binding"/>
    <property type="evidence" value="ECO:0007669"/>
    <property type="project" value="UniProtKB-KW"/>
</dbReference>
<dbReference type="Pfam" id="PF06445">
    <property type="entry name" value="GyrI-like"/>
    <property type="match status" value="1"/>
</dbReference>
<dbReference type="STRING" id="208439.AJAP_13910"/>
<dbReference type="PANTHER" id="PTHR30204">
    <property type="entry name" value="REDOX-CYCLING DRUG-SENSING TRANSCRIPTIONAL ACTIVATOR SOXR"/>
    <property type="match status" value="1"/>
</dbReference>
<dbReference type="AlphaFoldDB" id="A0A075URS3"/>
<dbReference type="Pfam" id="PF13411">
    <property type="entry name" value="MerR_1"/>
    <property type="match status" value="1"/>
</dbReference>
<dbReference type="eggNOG" id="COG0789">
    <property type="taxonomic scope" value="Bacteria"/>
</dbReference>